<name>A0A251V182_HELAN</name>
<sequence>MNGQPGVFPLFLFACVNQPHDIPIGSQSVLRQPLRSTYLLKTIHFAFLANKVGNMG</sequence>
<dbReference type="EMBL" id="CM007893">
    <property type="protein sequence ID" value="OTG29039.1"/>
    <property type="molecule type" value="Genomic_DNA"/>
</dbReference>
<evidence type="ECO:0000313" key="2">
    <source>
        <dbReference type="EMBL" id="OTG29039.1"/>
    </source>
</evidence>
<dbReference type="Gramene" id="mRNA:HanXRQr2_Chr04g0178121">
    <property type="protein sequence ID" value="mRNA:HanXRQr2_Chr04g0178121"/>
    <property type="gene ID" value="HanXRQr2_Chr04g0178121"/>
</dbReference>
<organism evidence="2 3">
    <name type="scientific">Helianthus annuus</name>
    <name type="common">Common sunflower</name>
    <dbReference type="NCBI Taxonomy" id="4232"/>
    <lineage>
        <taxon>Eukaryota</taxon>
        <taxon>Viridiplantae</taxon>
        <taxon>Streptophyta</taxon>
        <taxon>Embryophyta</taxon>
        <taxon>Tracheophyta</taxon>
        <taxon>Spermatophyta</taxon>
        <taxon>Magnoliopsida</taxon>
        <taxon>eudicotyledons</taxon>
        <taxon>Gunneridae</taxon>
        <taxon>Pentapetalae</taxon>
        <taxon>asterids</taxon>
        <taxon>campanulids</taxon>
        <taxon>Asterales</taxon>
        <taxon>Asteraceae</taxon>
        <taxon>Asteroideae</taxon>
        <taxon>Heliantheae alliance</taxon>
        <taxon>Heliantheae</taxon>
        <taxon>Helianthus</taxon>
    </lineage>
</organism>
<dbReference type="AlphaFoldDB" id="A0A251V182"/>
<evidence type="ECO:0000313" key="1">
    <source>
        <dbReference type="EMBL" id="KAF5811151.1"/>
    </source>
</evidence>
<dbReference type="InParanoid" id="A0A251V182"/>
<dbReference type="EMBL" id="MNCJ02000319">
    <property type="protein sequence ID" value="KAF5811151.1"/>
    <property type="molecule type" value="Genomic_DNA"/>
</dbReference>
<keyword evidence="3" id="KW-1185">Reference proteome</keyword>
<reference evidence="1" key="3">
    <citation type="submission" date="2020-06" db="EMBL/GenBank/DDBJ databases">
        <title>Helianthus annuus Genome sequencing and assembly Release 2.</title>
        <authorList>
            <person name="Gouzy J."/>
            <person name="Langlade N."/>
            <person name="Munos S."/>
        </authorList>
    </citation>
    <scope>NUCLEOTIDE SEQUENCE</scope>
    <source>
        <tissue evidence="1">Leaves</tissue>
    </source>
</reference>
<proteinExistence type="predicted"/>
<reference evidence="2" key="2">
    <citation type="submission" date="2017-02" db="EMBL/GenBank/DDBJ databases">
        <title>Sunflower complete genome.</title>
        <authorList>
            <person name="Langlade N."/>
            <person name="Munos S."/>
        </authorList>
    </citation>
    <scope>NUCLEOTIDE SEQUENCE [LARGE SCALE GENOMIC DNA]</scope>
    <source>
        <tissue evidence="2">Leaves</tissue>
    </source>
</reference>
<reference evidence="1 3" key="1">
    <citation type="journal article" date="2017" name="Nature">
        <title>The sunflower genome provides insights into oil metabolism, flowering and Asterid evolution.</title>
        <authorList>
            <person name="Badouin H."/>
            <person name="Gouzy J."/>
            <person name="Grassa C.J."/>
            <person name="Murat F."/>
            <person name="Staton S.E."/>
            <person name="Cottret L."/>
            <person name="Lelandais-Briere C."/>
            <person name="Owens G.L."/>
            <person name="Carrere S."/>
            <person name="Mayjonade B."/>
            <person name="Legrand L."/>
            <person name="Gill N."/>
            <person name="Kane N.C."/>
            <person name="Bowers J.E."/>
            <person name="Hubner S."/>
            <person name="Bellec A."/>
            <person name="Berard A."/>
            <person name="Berges H."/>
            <person name="Blanchet N."/>
            <person name="Boniface M.C."/>
            <person name="Brunel D."/>
            <person name="Catrice O."/>
            <person name="Chaidir N."/>
            <person name="Claudel C."/>
            <person name="Donnadieu C."/>
            <person name="Faraut T."/>
            <person name="Fievet G."/>
            <person name="Helmstetter N."/>
            <person name="King M."/>
            <person name="Knapp S.J."/>
            <person name="Lai Z."/>
            <person name="Le Paslier M.C."/>
            <person name="Lippi Y."/>
            <person name="Lorenzon L."/>
            <person name="Mandel J.R."/>
            <person name="Marage G."/>
            <person name="Marchand G."/>
            <person name="Marquand E."/>
            <person name="Bret-Mestries E."/>
            <person name="Morien E."/>
            <person name="Nambeesan S."/>
            <person name="Nguyen T."/>
            <person name="Pegot-Espagnet P."/>
            <person name="Pouilly N."/>
            <person name="Raftis F."/>
            <person name="Sallet E."/>
            <person name="Schiex T."/>
            <person name="Thomas J."/>
            <person name="Vandecasteele C."/>
            <person name="Vares D."/>
            <person name="Vear F."/>
            <person name="Vautrin S."/>
            <person name="Crespi M."/>
            <person name="Mangin B."/>
            <person name="Burke J.M."/>
            <person name="Salse J."/>
            <person name="Munos S."/>
            <person name="Vincourt P."/>
            <person name="Rieseberg L.H."/>
            <person name="Langlade N.B."/>
        </authorList>
    </citation>
    <scope>NUCLEOTIDE SEQUENCE [LARGE SCALE GENOMIC DNA]</scope>
    <source>
        <strain evidence="3">cv. SF193</strain>
        <tissue evidence="1">Leaves</tissue>
    </source>
</reference>
<protein>
    <submittedName>
        <fullName evidence="2">Uncharacterized protein</fullName>
    </submittedName>
</protein>
<dbReference type="Proteomes" id="UP000215914">
    <property type="component" value="Chromosome 4"/>
</dbReference>
<evidence type="ECO:0000313" key="3">
    <source>
        <dbReference type="Proteomes" id="UP000215914"/>
    </source>
</evidence>
<gene>
    <name evidence="2" type="ORF">HannXRQ_Chr04g0117881</name>
    <name evidence="1" type="ORF">HanXRQr2_Chr04g0178121</name>
</gene>
<accession>A0A251V182</accession>